<dbReference type="PANTHER" id="PTHR43401">
    <property type="entry name" value="L-THREONINE 3-DEHYDROGENASE"/>
    <property type="match status" value="1"/>
</dbReference>
<dbReference type="GO" id="GO:0016491">
    <property type="term" value="F:oxidoreductase activity"/>
    <property type="evidence" value="ECO:0007669"/>
    <property type="project" value="UniProtKB-KW"/>
</dbReference>
<evidence type="ECO:0000313" key="6">
    <source>
        <dbReference type="EMBL" id="MBE9021473.1"/>
    </source>
</evidence>
<dbReference type="InterPro" id="IPR053539">
    <property type="entry name" value="Scyllo-inosose_DH"/>
</dbReference>
<comment type="caution">
    <text evidence="6">The sequence shown here is derived from an EMBL/GenBank/DDBJ whole genome shotgun (WGS) entry which is preliminary data.</text>
</comment>
<sequence>MKALLAEATWTPKKQNLNKNLAVSGSLAWKDPQFSIIDKTLPAPRPDELLVRVKYCGICGSDLHVYETDPEGYIRFSGPTKLPIVLGHELSGEVVEVGKEVKGFFPGDIITTESILWCGHCTACRTGMPNQCENVELLGLTIDGGFAEYLTLKANYCWKLNHLQERYSIEEIYKIGTLIEPIGCAYNGIFISGGGLLPGAFAIVYGVGAIGLGAVMLLKAAGAAIVIAVDSIEERLQIAKLMGADYVYNIATTKDFSEVVQEITGGWGVDIQVEAAGAAKHTIPMMQRNIAKRGKIIYLGRAESEAFIDLNSLVSGAHTIVGSRGHSGYGIFNNVITMIHKGKLLGVENLVTSSFPFRDILNVLEFSRSRKNGKILIDMHSV</sequence>
<accession>A0A8J6ZRA7</accession>
<dbReference type="InterPro" id="IPR036291">
    <property type="entry name" value="NAD(P)-bd_dom_sf"/>
</dbReference>
<comment type="cofactor">
    <cofactor evidence="4">
        <name>Zn(2+)</name>
        <dbReference type="ChEBI" id="CHEBI:29105"/>
    </cofactor>
</comment>
<evidence type="ECO:0000256" key="3">
    <source>
        <dbReference type="ARBA" id="ARBA00023002"/>
    </source>
</evidence>
<dbReference type="SUPFAM" id="SSF51735">
    <property type="entry name" value="NAD(P)-binding Rossmann-fold domains"/>
    <property type="match status" value="1"/>
</dbReference>
<protein>
    <submittedName>
        <fullName evidence="6">Alcohol dehydrogenase catalytic domain-containing protein</fullName>
    </submittedName>
</protein>
<dbReference type="EMBL" id="JADEXS010000023">
    <property type="protein sequence ID" value="MBE9021473.1"/>
    <property type="molecule type" value="Genomic_DNA"/>
</dbReference>
<keyword evidence="2 4" id="KW-0862">Zinc</keyword>
<dbReference type="SUPFAM" id="SSF50129">
    <property type="entry name" value="GroES-like"/>
    <property type="match status" value="1"/>
</dbReference>
<dbReference type="AlphaFoldDB" id="A0A8J6ZRA7"/>
<evidence type="ECO:0000259" key="5">
    <source>
        <dbReference type="SMART" id="SM00829"/>
    </source>
</evidence>
<proteinExistence type="inferred from homology"/>
<dbReference type="RefSeq" id="WP_193913602.1">
    <property type="nucleotide sequence ID" value="NZ_JADEXS020000001.1"/>
</dbReference>
<dbReference type="Proteomes" id="UP000622533">
    <property type="component" value="Unassembled WGS sequence"/>
</dbReference>
<evidence type="ECO:0000313" key="7">
    <source>
        <dbReference type="Proteomes" id="UP000622533"/>
    </source>
</evidence>
<dbReference type="InterPro" id="IPR013149">
    <property type="entry name" value="ADH-like_C"/>
</dbReference>
<dbReference type="InterPro" id="IPR013154">
    <property type="entry name" value="ADH-like_N"/>
</dbReference>
<gene>
    <name evidence="6" type="ORF">IQ276_03060</name>
</gene>
<dbReference type="InterPro" id="IPR020843">
    <property type="entry name" value="ER"/>
</dbReference>
<dbReference type="Pfam" id="PF00107">
    <property type="entry name" value="ADH_zinc_N"/>
    <property type="match status" value="1"/>
</dbReference>
<comment type="similarity">
    <text evidence="4">Belongs to the zinc-containing alcohol dehydrogenase family.</text>
</comment>
<dbReference type="Pfam" id="PF08240">
    <property type="entry name" value="ADH_N"/>
    <property type="match status" value="1"/>
</dbReference>
<reference evidence="6" key="1">
    <citation type="submission" date="2020-10" db="EMBL/GenBank/DDBJ databases">
        <authorList>
            <person name="Castelo-Branco R."/>
            <person name="Eusebio N."/>
            <person name="Adriana R."/>
            <person name="Vieira A."/>
            <person name="Brugerolle De Fraissinette N."/>
            <person name="Rezende De Castro R."/>
            <person name="Schneider M.P."/>
            <person name="Vasconcelos V."/>
            <person name="Leao P.N."/>
        </authorList>
    </citation>
    <scope>NUCLEOTIDE SEQUENCE</scope>
    <source>
        <strain evidence="6">LEGE 12446</strain>
    </source>
</reference>
<organism evidence="6 7">
    <name type="scientific">Desmonostoc muscorum LEGE 12446</name>
    <dbReference type="NCBI Taxonomy" id="1828758"/>
    <lineage>
        <taxon>Bacteria</taxon>
        <taxon>Bacillati</taxon>
        <taxon>Cyanobacteriota</taxon>
        <taxon>Cyanophyceae</taxon>
        <taxon>Nostocales</taxon>
        <taxon>Nostocaceae</taxon>
        <taxon>Desmonostoc</taxon>
    </lineage>
</organism>
<dbReference type="Gene3D" id="3.90.180.10">
    <property type="entry name" value="Medium-chain alcohol dehydrogenases, catalytic domain"/>
    <property type="match status" value="1"/>
</dbReference>
<dbReference type="NCBIfam" id="NF041097">
    <property type="entry name" value="keto_inos_dh_IolM"/>
    <property type="match status" value="1"/>
</dbReference>
<dbReference type="GO" id="GO:0008270">
    <property type="term" value="F:zinc ion binding"/>
    <property type="evidence" value="ECO:0007669"/>
    <property type="project" value="InterPro"/>
</dbReference>
<dbReference type="PROSITE" id="PS00059">
    <property type="entry name" value="ADH_ZINC"/>
    <property type="match status" value="1"/>
</dbReference>
<keyword evidence="1 4" id="KW-0479">Metal-binding</keyword>
<dbReference type="InterPro" id="IPR002328">
    <property type="entry name" value="ADH_Zn_CS"/>
</dbReference>
<name>A0A8J6ZRA7_DESMC</name>
<feature type="domain" description="Enoyl reductase (ER)" evidence="5">
    <location>
        <begin position="22"/>
        <end position="377"/>
    </location>
</feature>
<evidence type="ECO:0000256" key="4">
    <source>
        <dbReference type="RuleBase" id="RU361277"/>
    </source>
</evidence>
<dbReference type="Gene3D" id="3.40.50.720">
    <property type="entry name" value="NAD(P)-binding Rossmann-like Domain"/>
    <property type="match status" value="1"/>
</dbReference>
<dbReference type="SMART" id="SM00829">
    <property type="entry name" value="PKS_ER"/>
    <property type="match status" value="1"/>
</dbReference>
<dbReference type="InterPro" id="IPR050129">
    <property type="entry name" value="Zn_alcohol_dh"/>
</dbReference>
<evidence type="ECO:0000256" key="2">
    <source>
        <dbReference type="ARBA" id="ARBA00022833"/>
    </source>
</evidence>
<dbReference type="InterPro" id="IPR011032">
    <property type="entry name" value="GroES-like_sf"/>
</dbReference>
<keyword evidence="7" id="KW-1185">Reference proteome</keyword>
<dbReference type="PANTHER" id="PTHR43401:SF2">
    <property type="entry name" value="L-THREONINE 3-DEHYDROGENASE"/>
    <property type="match status" value="1"/>
</dbReference>
<evidence type="ECO:0000256" key="1">
    <source>
        <dbReference type="ARBA" id="ARBA00022723"/>
    </source>
</evidence>
<keyword evidence="3" id="KW-0560">Oxidoreductase</keyword>